<keyword evidence="4" id="KW-1185">Reference proteome</keyword>
<dbReference type="InterPro" id="IPR001882">
    <property type="entry name" value="Biotin_BS"/>
</dbReference>
<dbReference type="PANTHER" id="PTHR45266">
    <property type="entry name" value="OXALOACETATE DECARBOXYLASE ALPHA CHAIN"/>
    <property type="match status" value="1"/>
</dbReference>
<evidence type="ECO:0000256" key="1">
    <source>
        <dbReference type="ARBA" id="ARBA00023267"/>
    </source>
</evidence>
<dbReference type="RefSeq" id="WP_386105231.1">
    <property type="nucleotide sequence ID" value="NZ_JBHTJR010000019.1"/>
</dbReference>
<gene>
    <name evidence="3" type="ORF">ACFQ1U_03160</name>
</gene>
<protein>
    <submittedName>
        <fullName evidence="3">Acetyl-CoA carboxylase biotin carboxyl carrier protein subunit</fullName>
    </submittedName>
</protein>
<dbReference type="PROSITE" id="PS00188">
    <property type="entry name" value="BIOTIN"/>
    <property type="match status" value="1"/>
</dbReference>
<dbReference type="Proteomes" id="UP001597062">
    <property type="component" value="Unassembled WGS sequence"/>
</dbReference>
<dbReference type="InterPro" id="IPR000089">
    <property type="entry name" value="Biotin_lipoyl"/>
</dbReference>
<comment type="caution">
    <text evidence="3">The sequence shown here is derived from an EMBL/GenBank/DDBJ whole genome shotgun (WGS) entry which is preliminary data.</text>
</comment>
<evidence type="ECO:0000313" key="3">
    <source>
        <dbReference type="EMBL" id="MFD0992193.1"/>
    </source>
</evidence>
<name>A0ABW3JRI8_9FLAO</name>
<dbReference type="Gene3D" id="2.40.50.100">
    <property type="match status" value="1"/>
</dbReference>
<dbReference type="Pfam" id="PF00364">
    <property type="entry name" value="Biotin_lipoyl"/>
    <property type="match status" value="1"/>
</dbReference>
<dbReference type="CDD" id="cd06850">
    <property type="entry name" value="biotinyl_domain"/>
    <property type="match status" value="1"/>
</dbReference>
<proteinExistence type="predicted"/>
<sequence length="161" mass="17665">MSKTFQLKVNETYSFDITEAEINAFDSIKTEVNNQHILHNNTSFKAQIISQNFNKKTYTVQVNGNVYEVAIANELDMLINQLGLEVTSAKKENDMKAPMPGLIVSVDVVVGQEVAEGEGVLVLEAMKMENTLTAPKSGVIKSIAVSTGDKVEKNAVLIEME</sequence>
<dbReference type="InterPro" id="IPR011053">
    <property type="entry name" value="Single_hybrid_motif"/>
</dbReference>
<accession>A0ABW3JRI8</accession>
<reference evidence="4" key="1">
    <citation type="journal article" date="2019" name="Int. J. Syst. Evol. Microbiol.">
        <title>The Global Catalogue of Microorganisms (GCM) 10K type strain sequencing project: providing services to taxonomists for standard genome sequencing and annotation.</title>
        <authorList>
            <consortium name="The Broad Institute Genomics Platform"/>
            <consortium name="The Broad Institute Genome Sequencing Center for Infectious Disease"/>
            <person name="Wu L."/>
            <person name="Ma J."/>
        </authorList>
    </citation>
    <scope>NUCLEOTIDE SEQUENCE [LARGE SCALE GENOMIC DNA]</scope>
    <source>
        <strain evidence="4">CCUG 60527</strain>
    </source>
</reference>
<dbReference type="PROSITE" id="PS50968">
    <property type="entry name" value="BIOTINYL_LIPOYL"/>
    <property type="match status" value="1"/>
</dbReference>
<organism evidence="3 4">
    <name type="scientific">Tenacibaculum geojense</name>
    <dbReference type="NCBI Taxonomy" id="915352"/>
    <lineage>
        <taxon>Bacteria</taxon>
        <taxon>Pseudomonadati</taxon>
        <taxon>Bacteroidota</taxon>
        <taxon>Flavobacteriia</taxon>
        <taxon>Flavobacteriales</taxon>
        <taxon>Flavobacteriaceae</taxon>
        <taxon>Tenacibaculum</taxon>
    </lineage>
</organism>
<dbReference type="InterPro" id="IPR050709">
    <property type="entry name" value="Biotin_Carboxyl_Carrier/Decarb"/>
</dbReference>
<dbReference type="SUPFAM" id="SSF51230">
    <property type="entry name" value="Single hybrid motif"/>
    <property type="match status" value="1"/>
</dbReference>
<evidence type="ECO:0000259" key="2">
    <source>
        <dbReference type="PROSITE" id="PS50968"/>
    </source>
</evidence>
<dbReference type="PANTHER" id="PTHR45266:SF3">
    <property type="entry name" value="OXALOACETATE DECARBOXYLASE ALPHA CHAIN"/>
    <property type="match status" value="1"/>
</dbReference>
<dbReference type="EMBL" id="JBHTJR010000019">
    <property type="protein sequence ID" value="MFD0992193.1"/>
    <property type="molecule type" value="Genomic_DNA"/>
</dbReference>
<keyword evidence="1" id="KW-0092">Biotin</keyword>
<evidence type="ECO:0000313" key="4">
    <source>
        <dbReference type="Proteomes" id="UP001597062"/>
    </source>
</evidence>
<feature type="domain" description="Lipoyl-binding" evidence="2">
    <location>
        <begin position="79"/>
        <end position="161"/>
    </location>
</feature>